<dbReference type="PROSITE" id="PS00061">
    <property type="entry name" value="ADH_SHORT"/>
    <property type="match status" value="1"/>
</dbReference>
<proteinExistence type="predicted"/>
<evidence type="ECO:0000256" key="1">
    <source>
        <dbReference type="ARBA" id="ARBA00023002"/>
    </source>
</evidence>
<gene>
    <name evidence="3" type="ORF">KIN20_000113</name>
</gene>
<dbReference type="FunFam" id="3.40.50.720:FF:000084">
    <property type="entry name" value="Short-chain dehydrogenase reductase"/>
    <property type="match status" value="1"/>
</dbReference>
<evidence type="ECO:0000313" key="3">
    <source>
        <dbReference type="EMBL" id="KAJ1345551.1"/>
    </source>
</evidence>
<name>A0AAD5QFU4_PARTN</name>
<keyword evidence="1" id="KW-0560">Oxidoreductase</keyword>
<comment type="caution">
    <text evidence="3">The sequence shown here is derived from an EMBL/GenBank/DDBJ whole genome shotgun (WGS) entry which is preliminary data.</text>
</comment>
<dbReference type="Proteomes" id="UP001196413">
    <property type="component" value="Unassembled WGS sequence"/>
</dbReference>
<evidence type="ECO:0000313" key="4">
    <source>
        <dbReference type="Proteomes" id="UP001196413"/>
    </source>
</evidence>
<dbReference type="GO" id="GO:0016491">
    <property type="term" value="F:oxidoreductase activity"/>
    <property type="evidence" value="ECO:0007669"/>
    <property type="project" value="UniProtKB-KW"/>
</dbReference>
<keyword evidence="4" id="KW-1185">Reference proteome</keyword>
<dbReference type="AlphaFoldDB" id="A0AAD5QFU4"/>
<organism evidence="3 4">
    <name type="scientific">Parelaphostrongylus tenuis</name>
    <name type="common">Meningeal worm</name>
    <dbReference type="NCBI Taxonomy" id="148309"/>
    <lineage>
        <taxon>Eukaryota</taxon>
        <taxon>Metazoa</taxon>
        <taxon>Ecdysozoa</taxon>
        <taxon>Nematoda</taxon>
        <taxon>Chromadorea</taxon>
        <taxon>Rhabditida</taxon>
        <taxon>Rhabditina</taxon>
        <taxon>Rhabditomorpha</taxon>
        <taxon>Strongyloidea</taxon>
        <taxon>Metastrongylidae</taxon>
        <taxon>Parelaphostrongylus</taxon>
    </lineage>
</organism>
<dbReference type="Pfam" id="PF13561">
    <property type="entry name" value="adh_short_C2"/>
    <property type="match status" value="1"/>
</dbReference>
<accession>A0AAD5QFU4</accession>
<evidence type="ECO:0000259" key="2">
    <source>
        <dbReference type="SMART" id="SM00822"/>
    </source>
</evidence>
<dbReference type="PRINTS" id="PR00081">
    <property type="entry name" value="GDHRDH"/>
</dbReference>
<dbReference type="InterPro" id="IPR020904">
    <property type="entry name" value="Sc_DH/Rdtase_CS"/>
</dbReference>
<dbReference type="SMART" id="SM00822">
    <property type="entry name" value="PKS_KR"/>
    <property type="match status" value="1"/>
</dbReference>
<dbReference type="EMBL" id="JAHQIW010000016">
    <property type="protein sequence ID" value="KAJ1345551.1"/>
    <property type="molecule type" value="Genomic_DNA"/>
</dbReference>
<dbReference type="Gene3D" id="3.40.50.720">
    <property type="entry name" value="NAD(P)-binding Rossmann-like Domain"/>
    <property type="match status" value="1"/>
</dbReference>
<dbReference type="InterPro" id="IPR036291">
    <property type="entry name" value="NAD(P)-bd_dom_sf"/>
</dbReference>
<sequence length="253" mass="26822">MAAVAIITGASSGIGKATAIRFARERYALSLSGRDEEALAETSKLCTEAGAAGVSVTAGDLCILSNAQKLLENTVKQYHHVHTLINAAGILVSGNVIDADLDLYDRQMDVNVRSVIQLTRLVLPHLIKSKGTIVNVSSITGPCPFAGVTYYCMSKAALDQFTKCLALEMAPHGVRVNSVNPGLIVTNVHRRAGMDETSYKAFLEKGKVTHALGRVGEASEVAEAILFLASGKSSFTTGELLRVDGGRGLMHPR</sequence>
<protein>
    <recommendedName>
        <fullName evidence="2">Ketoreductase domain-containing protein</fullName>
    </recommendedName>
</protein>
<dbReference type="SUPFAM" id="SSF51735">
    <property type="entry name" value="NAD(P)-binding Rossmann-fold domains"/>
    <property type="match status" value="1"/>
</dbReference>
<dbReference type="PANTHER" id="PTHR43975:SF2">
    <property type="entry name" value="EG:BACR7A4.14 PROTEIN-RELATED"/>
    <property type="match status" value="1"/>
</dbReference>
<dbReference type="GO" id="GO:0006629">
    <property type="term" value="P:lipid metabolic process"/>
    <property type="evidence" value="ECO:0007669"/>
    <property type="project" value="UniProtKB-ARBA"/>
</dbReference>
<dbReference type="PANTHER" id="PTHR43975">
    <property type="entry name" value="ZGC:101858"/>
    <property type="match status" value="1"/>
</dbReference>
<dbReference type="PRINTS" id="PR00080">
    <property type="entry name" value="SDRFAMILY"/>
</dbReference>
<feature type="domain" description="Ketoreductase" evidence="2">
    <location>
        <begin position="3"/>
        <end position="187"/>
    </location>
</feature>
<dbReference type="InterPro" id="IPR057326">
    <property type="entry name" value="KR_dom"/>
</dbReference>
<dbReference type="InterPro" id="IPR002347">
    <property type="entry name" value="SDR_fam"/>
</dbReference>
<reference evidence="3" key="1">
    <citation type="submission" date="2021-06" db="EMBL/GenBank/DDBJ databases">
        <title>Parelaphostrongylus tenuis whole genome reference sequence.</title>
        <authorList>
            <person name="Garwood T.J."/>
            <person name="Larsen P.A."/>
            <person name="Fountain-Jones N.M."/>
            <person name="Garbe J.R."/>
            <person name="Macchietto M.G."/>
            <person name="Kania S.A."/>
            <person name="Gerhold R.W."/>
            <person name="Richards J.E."/>
            <person name="Wolf T.M."/>
        </authorList>
    </citation>
    <scope>NUCLEOTIDE SEQUENCE</scope>
    <source>
        <strain evidence="3">MNPRO001-30</strain>
        <tissue evidence="3">Meninges</tissue>
    </source>
</reference>